<comment type="caution">
    <text evidence="2">The sequence shown here is derived from an EMBL/GenBank/DDBJ whole genome shotgun (WGS) entry which is preliminary data.</text>
</comment>
<dbReference type="EMBL" id="JMCC02000148">
    <property type="protein sequence ID" value="KIG12148.1"/>
    <property type="molecule type" value="Genomic_DNA"/>
</dbReference>
<dbReference type="AlphaFoldDB" id="A0A0C1ZME9"/>
<name>A0A0C1ZME9_9BACT</name>
<feature type="domain" description="FAD-binding" evidence="1">
    <location>
        <begin position="7"/>
        <end position="345"/>
    </location>
</feature>
<dbReference type="InterPro" id="IPR050816">
    <property type="entry name" value="Flavin-dep_Halogenase_NPB"/>
</dbReference>
<dbReference type="GO" id="GO:0071949">
    <property type="term" value="F:FAD binding"/>
    <property type="evidence" value="ECO:0007669"/>
    <property type="project" value="InterPro"/>
</dbReference>
<evidence type="ECO:0000259" key="1">
    <source>
        <dbReference type="Pfam" id="PF01494"/>
    </source>
</evidence>
<accession>A0A0C1ZME9</accession>
<dbReference type="Pfam" id="PF01494">
    <property type="entry name" value="FAD_binding_3"/>
    <property type="match status" value="1"/>
</dbReference>
<protein>
    <submittedName>
        <fullName evidence="2">Dehydrogenase flavoprotein LodB</fullName>
    </submittedName>
</protein>
<dbReference type="Gene3D" id="3.50.50.60">
    <property type="entry name" value="FAD/NAD(P)-binding domain"/>
    <property type="match status" value="1"/>
</dbReference>
<dbReference type="InterPro" id="IPR036188">
    <property type="entry name" value="FAD/NAD-bd_sf"/>
</dbReference>
<dbReference type="SUPFAM" id="SSF51905">
    <property type="entry name" value="FAD/NAD(P)-binding domain"/>
    <property type="match status" value="1"/>
</dbReference>
<dbReference type="Proteomes" id="UP000031599">
    <property type="component" value="Unassembled WGS sequence"/>
</dbReference>
<sequence>MSGLPRYDVVVLGGGPAGCAAALGLARRGVEGVLVVEAGGYEDERIGESIPPDTRALFDQLGVLEGFLGEDHEPCLGSCSSWGADELGYNDFLFNPNGNGWHLDRRRFDAWMAARARDAGVEVWTRAKFVDRLGADERGVELGLQVGDQGAPTRIRAGFVIDATGQRSRYARRCGAQPRTLDRLVVSSGFFELPDAEISRLFRLTMLEAVEEGWWYLARLPRRRVAVAIATSPALHKASRLDRAQGWLAALATTRHILPKLLEAGASPVTGSLTVCAAPSFVLEPVVDTSSSPTWLAVGDAASCFDPISSQGIYKGLSDGLASAQAVAAHLRGDAEALSTYARGVHERFTGYAQQRAYFYGVEQRWTDSTFWRERGGGSERM</sequence>
<evidence type="ECO:0000313" key="3">
    <source>
        <dbReference type="Proteomes" id="UP000031599"/>
    </source>
</evidence>
<gene>
    <name evidence="2" type="ORF">DB30_01882</name>
</gene>
<dbReference type="PRINTS" id="PR00420">
    <property type="entry name" value="RNGMNOXGNASE"/>
</dbReference>
<evidence type="ECO:0000313" key="2">
    <source>
        <dbReference type="EMBL" id="KIG12148.1"/>
    </source>
</evidence>
<dbReference type="PANTHER" id="PTHR43747">
    <property type="entry name" value="FAD-BINDING PROTEIN"/>
    <property type="match status" value="1"/>
</dbReference>
<reference evidence="2 3" key="1">
    <citation type="submission" date="2014-12" db="EMBL/GenBank/DDBJ databases">
        <title>Genome assembly of Enhygromyxa salina DSM 15201.</title>
        <authorList>
            <person name="Sharma G."/>
            <person name="Subramanian S."/>
        </authorList>
    </citation>
    <scope>NUCLEOTIDE SEQUENCE [LARGE SCALE GENOMIC DNA]</scope>
    <source>
        <strain evidence="2 3">DSM 15201</strain>
    </source>
</reference>
<organism evidence="2 3">
    <name type="scientific">Enhygromyxa salina</name>
    <dbReference type="NCBI Taxonomy" id="215803"/>
    <lineage>
        <taxon>Bacteria</taxon>
        <taxon>Pseudomonadati</taxon>
        <taxon>Myxococcota</taxon>
        <taxon>Polyangia</taxon>
        <taxon>Nannocystales</taxon>
        <taxon>Nannocystaceae</taxon>
        <taxon>Enhygromyxa</taxon>
    </lineage>
</organism>
<dbReference type="Gene3D" id="3.30.9.100">
    <property type="match status" value="1"/>
</dbReference>
<proteinExistence type="predicted"/>
<dbReference type="InterPro" id="IPR002938">
    <property type="entry name" value="FAD-bd"/>
</dbReference>
<dbReference type="PANTHER" id="PTHR43747:SF1">
    <property type="entry name" value="SLR1998 PROTEIN"/>
    <property type="match status" value="1"/>
</dbReference>
<dbReference type="RefSeq" id="WP_052558317.1">
    <property type="nucleotide sequence ID" value="NZ_JMCC02000148.1"/>
</dbReference>